<proteinExistence type="predicted"/>
<dbReference type="Proteomes" id="UP001498398">
    <property type="component" value="Unassembled WGS sequence"/>
</dbReference>
<dbReference type="InterPro" id="IPR015671">
    <property type="entry name" value="GSCR1_dom"/>
</dbReference>
<evidence type="ECO:0000259" key="2">
    <source>
        <dbReference type="Pfam" id="PF15249"/>
    </source>
</evidence>
<organism evidence="3 4">
    <name type="scientific">Marasmiellus scandens</name>
    <dbReference type="NCBI Taxonomy" id="2682957"/>
    <lineage>
        <taxon>Eukaryota</taxon>
        <taxon>Fungi</taxon>
        <taxon>Dikarya</taxon>
        <taxon>Basidiomycota</taxon>
        <taxon>Agaricomycotina</taxon>
        <taxon>Agaricomycetes</taxon>
        <taxon>Agaricomycetidae</taxon>
        <taxon>Agaricales</taxon>
        <taxon>Marasmiineae</taxon>
        <taxon>Omphalotaceae</taxon>
        <taxon>Marasmiellus</taxon>
    </lineage>
</organism>
<dbReference type="Pfam" id="PF15249">
    <property type="entry name" value="GLTSCR1"/>
    <property type="match status" value="1"/>
</dbReference>
<accession>A0ABR1K868</accession>
<evidence type="ECO:0000256" key="1">
    <source>
        <dbReference type="SAM" id="MobiDB-lite"/>
    </source>
</evidence>
<keyword evidence="4" id="KW-1185">Reference proteome</keyword>
<sequence length="293" mass="33037">MSKTGPAPSYTFSSPASATSPNVLPTTATPSYHSPPQTSLSSYAGPSHWRPPAHWGVDDSTNNISAPKKPPRKKIRTAEEEEITSATAARIASRLASDHALVRFPDVDTPFADKFDAIGRLLPYHVFLQPQEDLSTLPDRKGKTKALFDEQEIQETKFALECARRRRKLMDRFRKARARSGQQSSPNDQTIVLTQAILEADRTDLALLNSELRSARVELEKLEREKRTSNPPAHLLFPIQRSRLHIIGVTQHTLMPRLMVFLNNPPIQYLHQQPTTTRVLPFLYSFLLLLCQL</sequence>
<evidence type="ECO:0000313" key="3">
    <source>
        <dbReference type="EMBL" id="KAK7472834.1"/>
    </source>
</evidence>
<feature type="region of interest" description="Disordered" evidence="1">
    <location>
        <begin position="1"/>
        <end position="80"/>
    </location>
</feature>
<evidence type="ECO:0000313" key="4">
    <source>
        <dbReference type="Proteomes" id="UP001498398"/>
    </source>
</evidence>
<reference evidence="3 4" key="1">
    <citation type="submission" date="2024-01" db="EMBL/GenBank/DDBJ databases">
        <title>A draft genome for the cacao thread blight pathogen Marasmiellus scandens.</title>
        <authorList>
            <person name="Baruah I.K."/>
            <person name="Leung J."/>
            <person name="Bukari Y."/>
            <person name="Amoako-Attah I."/>
            <person name="Meinhardt L.W."/>
            <person name="Bailey B.A."/>
            <person name="Cohen S.P."/>
        </authorList>
    </citation>
    <scope>NUCLEOTIDE SEQUENCE [LARGE SCALE GENOMIC DNA]</scope>
    <source>
        <strain evidence="3 4">GH-19</strain>
    </source>
</reference>
<feature type="compositionally biased region" description="Polar residues" evidence="1">
    <location>
        <begin position="10"/>
        <end position="44"/>
    </location>
</feature>
<name>A0ABR1K868_9AGAR</name>
<dbReference type="EMBL" id="JBANRG010000001">
    <property type="protein sequence ID" value="KAK7472834.1"/>
    <property type="molecule type" value="Genomic_DNA"/>
</dbReference>
<protein>
    <recommendedName>
        <fullName evidence="2">GLTSCR protein conserved domain-containing protein</fullName>
    </recommendedName>
</protein>
<feature type="domain" description="GLTSCR protein conserved" evidence="2">
    <location>
        <begin position="98"/>
        <end position="207"/>
    </location>
</feature>
<gene>
    <name evidence="3" type="ORF">VKT23_000941</name>
</gene>
<comment type="caution">
    <text evidence="3">The sequence shown here is derived from an EMBL/GenBank/DDBJ whole genome shotgun (WGS) entry which is preliminary data.</text>
</comment>